<proteinExistence type="predicted"/>
<dbReference type="EMBL" id="CAFBLQ010000002">
    <property type="protein sequence ID" value="CAB4857228.1"/>
    <property type="molecule type" value="Genomic_DNA"/>
</dbReference>
<dbReference type="Pfam" id="PF10531">
    <property type="entry name" value="SLBB"/>
    <property type="match status" value="1"/>
</dbReference>
<dbReference type="Gene3D" id="3.10.560.10">
    <property type="entry name" value="Outer membrane lipoprotein wza domain like"/>
    <property type="match status" value="1"/>
</dbReference>
<feature type="domain" description="Helix-hairpin-helix DNA-binding motif class 1" evidence="1">
    <location>
        <begin position="86"/>
        <end position="105"/>
    </location>
</feature>
<dbReference type="GO" id="GO:0003677">
    <property type="term" value="F:DNA binding"/>
    <property type="evidence" value="ECO:0007669"/>
    <property type="project" value="InterPro"/>
</dbReference>
<dbReference type="GO" id="GO:0015628">
    <property type="term" value="P:protein secretion by the type II secretion system"/>
    <property type="evidence" value="ECO:0007669"/>
    <property type="project" value="TreeGrafter"/>
</dbReference>
<accession>A0A6J7CKB8</accession>
<dbReference type="GO" id="GO:0015627">
    <property type="term" value="C:type II protein secretion system complex"/>
    <property type="evidence" value="ECO:0007669"/>
    <property type="project" value="TreeGrafter"/>
</dbReference>
<dbReference type="SUPFAM" id="SSF47781">
    <property type="entry name" value="RuvA domain 2-like"/>
    <property type="match status" value="1"/>
</dbReference>
<dbReference type="InterPro" id="IPR019554">
    <property type="entry name" value="Soluble_ligand-bd"/>
</dbReference>
<dbReference type="InterPro" id="IPR051675">
    <property type="entry name" value="Endo/Exo/Phosphatase_dom_1"/>
</dbReference>
<gene>
    <name evidence="2" type="ORF">UFOPK3423_00041</name>
</gene>
<evidence type="ECO:0000259" key="1">
    <source>
        <dbReference type="SMART" id="SM00278"/>
    </source>
</evidence>
<dbReference type="PANTHER" id="PTHR21180">
    <property type="entry name" value="ENDONUCLEASE/EXONUCLEASE/PHOSPHATASE FAMILY DOMAIN-CONTAINING PROTEIN 1"/>
    <property type="match status" value="1"/>
</dbReference>
<dbReference type="PANTHER" id="PTHR21180:SF32">
    <property type="entry name" value="ENDONUCLEASE_EXONUCLEASE_PHOSPHATASE FAMILY DOMAIN-CONTAINING PROTEIN 1"/>
    <property type="match status" value="1"/>
</dbReference>
<protein>
    <submittedName>
        <fullName evidence="2">Unannotated protein</fullName>
    </submittedName>
</protein>
<feature type="domain" description="Helix-hairpin-helix DNA-binding motif class 1" evidence="1">
    <location>
        <begin position="116"/>
        <end position="135"/>
    </location>
</feature>
<dbReference type="Pfam" id="PF12836">
    <property type="entry name" value="HHH_3"/>
    <property type="match status" value="1"/>
</dbReference>
<dbReference type="GO" id="GO:0006281">
    <property type="term" value="P:DNA repair"/>
    <property type="evidence" value="ECO:0007669"/>
    <property type="project" value="InterPro"/>
</dbReference>
<name>A0A6J7CKB8_9ZZZZ</name>
<organism evidence="2">
    <name type="scientific">freshwater metagenome</name>
    <dbReference type="NCBI Taxonomy" id="449393"/>
    <lineage>
        <taxon>unclassified sequences</taxon>
        <taxon>metagenomes</taxon>
        <taxon>ecological metagenomes</taxon>
    </lineage>
</organism>
<dbReference type="InterPro" id="IPR003583">
    <property type="entry name" value="Hlx-hairpin-Hlx_DNA-bd_motif"/>
</dbReference>
<dbReference type="AlphaFoldDB" id="A0A6J7CKB8"/>
<reference evidence="2" key="1">
    <citation type="submission" date="2020-05" db="EMBL/GenBank/DDBJ databases">
        <authorList>
            <person name="Chiriac C."/>
            <person name="Salcher M."/>
            <person name="Ghai R."/>
            <person name="Kavagutti S V."/>
        </authorList>
    </citation>
    <scope>NUCLEOTIDE SEQUENCE</scope>
</reference>
<dbReference type="InterPro" id="IPR010994">
    <property type="entry name" value="RuvA_2-like"/>
</dbReference>
<dbReference type="SMART" id="SM00278">
    <property type="entry name" value="HhH1"/>
    <property type="match status" value="2"/>
</dbReference>
<evidence type="ECO:0000313" key="2">
    <source>
        <dbReference type="EMBL" id="CAB4857228.1"/>
    </source>
</evidence>
<dbReference type="Gene3D" id="1.10.150.320">
    <property type="entry name" value="Photosystem II 12 kDa extrinsic protein"/>
    <property type="match status" value="1"/>
</dbReference>
<sequence>MHVAGAVHRAGVYRLSPGARVADAVKRAGGVTAGGDPNALNLAAKAVDGQQVVVPTRAGAQGVPVPGSASGSSANGPISLSVATAEQLDTLDGVGPVLAQKILAWRATHGGFASVDDLGQVPGIGPRRLEALRARVVP</sequence>